<reference evidence="1 2" key="1">
    <citation type="submission" date="2020-01" db="EMBL/GenBank/DDBJ databases">
        <title>Paenibacillus soybeanensis sp. nov. isolated from the nodules of soybean (Glycine max(L.) Merr).</title>
        <authorList>
            <person name="Wang H."/>
        </authorList>
    </citation>
    <scope>NUCLEOTIDE SEQUENCE [LARGE SCALE GENOMIC DNA]</scope>
    <source>
        <strain evidence="1 2">T1</strain>
    </source>
</reference>
<proteinExistence type="predicted"/>
<dbReference type="Gene3D" id="3.40.50.150">
    <property type="entry name" value="Vaccinia Virus protein VP39"/>
    <property type="match status" value="1"/>
</dbReference>
<dbReference type="Pfam" id="PF13489">
    <property type="entry name" value="Methyltransf_23"/>
    <property type="match status" value="1"/>
</dbReference>
<evidence type="ECO:0000313" key="2">
    <source>
        <dbReference type="Proteomes" id="UP000665561"/>
    </source>
</evidence>
<dbReference type="EMBL" id="JAAAMV010000002">
    <property type="protein sequence ID" value="NBD23203.1"/>
    <property type="molecule type" value="Genomic_DNA"/>
</dbReference>
<comment type="caution">
    <text evidence="1">The sequence shown here is derived from an EMBL/GenBank/DDBJ whole genome shotgun (WGS) entry which is preliminary data.</text>
</comment>
<sequence length="274" mass="29894">MAIHGGDDGIQRIQTAHRLKLARFWGIEEGDRVLEIGCGQGDTTAVLAYLAGESGFVHGLDVAAPDYGAPITLREAAAQLPTSKLGGRLRMDFETDVLSPEIDFPERAFDKIVLSHCSWYFQSAEQLTAVLVKARKWGRTLCFAEWDARIADIGQYAHWLAALIQAQYESFKPSSLANIRTLFTPDTIKEIAAAAGWNVNAEGSLDSPLLQDGHWEVSYTLSQARAEIGDLRQVPDKLAALVESELALLKQAAAAHGVKPMSAFAFTAKQIQDV</sequence>
<dbReference type="SUPFAM" id="SSF53335">
    <property type="entry name" value="S-adenosyl-L-methionine-dependent methyltransferases"/>
    <property type="match status" value="1"/>
</dbReference>
<dbReference type="InterPro" id="IPR029063">
    <property type="entry name" value="SAM-dependent_MTases_sf"/>
</dbReference>
<accession>A0ABW9XKQ3</accession>
<keyword evidence="2" id="KW-1185">Reference proteome</keyword>
<dbReference type="GO" id="GO:0032259">
    <property type="term" value="P:methylation"/>
    <property type="evidence" value="ECO:0007669"/>
    <property type="project" value="UniProtKB-KW"/>
</dbReference>
<name>A0ABW9XKQ3_9BACL</name>
<keyword evidence="1" id="KW-0808">Transferase</keyword>
<keyword evidence="1" id="KW-0489">Methyltransferase</keyword>
<organism evidence="1 2">
    <name type="scientific">Paenibacillus glycinis</name>
    <dbReference type="NCBI Taxonomy" id="2697035"/>
    <lineage>
        <taxon>Bacteria</taxon>
        <taxon>Bacillati</taxon>
        <taxon>Bacillota</taxon>
        <taxon>Bacilli</taxon>
        <taxon>Bacillales</taxon>
        <taxon>Paenibacillaceae</taxon>
        <taxon>Paenibacillus</taxon>
    </lineage>
</organism>
<evidence type="ECO:0000313" key="1">
    <source>
        <dbReference type="EMBL" id="NBD23203.1"/>
    </source>
</evidence>
<dbReference type="Proteomes" id="UP000665561">
    <property type="component" value="Unassembled WGS sequence"/>
</dbReference>
<dbReference type="GO" id="GO:0008168">
    <property type="term" value="F:methyltransferase activity"/>
    <property type="evidence" value="ECO:0007669"/>
    <property type="project" value="UniProtKB-KW"/>
</dbReference>
<protein>
    <submittedName>
        <fullName evidence="1">Methyltransferase domain-containing protein</fullName>
    </submittedName>
</protein>
<gene>
    <name evidence="1" type="ORF">GT019_04915</name>
</gene>